<protein>
    <submittedName>
        <fullName evidence="1">Uncharacterized protein</fullName>
    </submittedName>
</protein>
<organism evidence="1 2">
    <name type="scientific">Paenibacillus zeirhizosphaerae</name>
    <dbReference type="NCBI Taxonomy" id="2987519"/>
    <lineage>
        <taxon>Bacteria</taxon>
        <taxon>Bacillati</taxon>
        <taxon>Bacillota</taxon>
        <taxon>Bacilli</taxon>
        <taxon>Bacillales</taxon>
        <taxon>Paenibacillaceae</taxon>
        <taxon>Paenibacillus</taxon>
    </lineage>
</organism>
<dbReference type="RefSeq" id="WP_305756905.1">
    <property type="nucleotide sequence ID" value="NZ_JAPCKK010000034.1"/>
</dbReference>
<dbReference type="Proteomes" id="UP001241848">
    <property type="component" value="Unassembled WGS sequence"/>
</dbReference>
<proteinExistence type="predicted"/>
<keyword evidence="2" id="KW-1185">Reference proteome</keyword>
<evidence type="ECO:0000313" key="2">
    <source>
        <dbReference type="Proteomes" id="UP001241848"/>
    </source>
</evidence>
<dbReference type="EMBL" id="JAPCKK010000034">
    <property type="protein sequence ID" value="MDP4099286.1"/>
    <property type="molecule type" value="Genomic_DNA"/>
</dbReference>
<name>A0ABT9FX30_9BACL</name>
<gene>
    <name evidence="1" type="ORF">OIN60_21455</name>
</gene>
<comment type="caution">
    <text evidence="1">The sequence shown here is derived from an EMBL/GenBank/DDBJ whole genome shotgun (WGS) entry which is preliminary data.</text>
</comment>
<accession>A0ABT9FX30</accession>
<evidence type="ECO:0000313" key="1">
    <source>
        <dbReference type="EMBL" id="MDP4099286.1"/>
    </source>
</evidence>
<reference evidence="1 2" key="1">
    <citation type="submission" date="2022-10" db="EMBL/GenBank/DDBJ databases">
        <title>Paenibacillus description and whole genome data of maize root bacterial community.</title>
        <authorList>
            <person name="Marton D."/>
            <person name="Farkas M."/>
            <person name="Cserhati M."/>
        </authorList>
    </citation>
    <scope>NUCLEOTIDE SEQUENCE [LARGE SCALE GENOMIC DNA]</scope>
    <source>
        <strain evidence="1 2">P96</strain>
    </source>
</reference>
<sequence length="71" mass="7913">MSAYELYAAEKLELDGLVESGYQIRSVQEGLDGADVRLVHPGLPEGEASLRLLTADARKYLTVLLLRERRP</sequence>